<dbReference type="GO" id="GO:0019948">
    <property type="term" value="F:SUMO activating enzyme activity"/>
    <property type="evidence" value="ECO:0007669"/>
    <property type="project" value="TreeGrafter"/>
</dbReference>
<gene>
    <name evidence="10" type="ORF">Klosneuvirus_1_412</name>
</gene>
<comment type="pathway">
    <text evidence="2">Protein modification; protein ubiquitination.</text>
</comment>
<evidence type="ECO:0000256" key="4">
    <source>
        <dbReference type="ARBA" id="ARBA00012990"/>
    </source>
</evidence>
<dbReference type="InterPro" id="IPR018965">
    <property type="entry name" value="Ub-activating_enz_E1_C"/>
</dbReference>
<dbReference type="InterPro" id="IPR018075">
    <property type="entry name" value="UBQ-activ_enz_E1"/>
</dbReference>
<dbReference type="UniPathway" id="UPA00143"/>
<dbReference type="Gene3D" id="3.40.50.12550">
    <property type="entry name" value="Ubiquitin-activating enzyme E1, inactive adenylation domain, subdomain 2"/>
    <property type="match status" value="1"/>
</dbReference>
<name>A0A1V0SIK8_9VIRU</name>
<dbReference type="Gene3D" id="2.40.30.180">
    <property type="entry name" value="Ubiquitin-activating enzyme E1, FCCH domain"/>
    <property type="match status" value="1"/>
</dbReference>
<dbReference type="SUPFAM" id="SSF69572">
    <property type="entry name" value="Activating enzymes of the ubiquitin-like proteins"/>
    <property type="match status" value="2"/>
</dbReference>
<dbReference type="Gene3D" id="3.10.290.60">
    <property type="entry name" value="Ubiquitin-activating enzyme E1, UFD domain"/>
    <property type="match status" value="1"/>
</dbReference>
<dbReference type="InterPro" id="IPR019572">
    <property type="entry name" value="UBA_E1_SCCH"/>
</dbReference>
<dbReference type="InterPro" id="IPR042449">
    <property type="entry name" value="Ub-E1_IAD_1"/>
</dbReference>
<evidence type="ECO:0000256" key="3">
    <source>
        <dbReference type="ARBA" id="ARBA00005673"/>
    </source>
</evidence>
<dbReference type="NCBIfam" id="TIGR01408">
    <property type="entry name" value="Ube1"/>
    <property type="match status" value="1"/>
</dbReference>
<dbReference type="GO" id="GO:0005524">
    <property type="term" value="F:ATP binding"/>
    <property type="evidence" value="ECO:0007669"/>
    <property type="project" value="UniProtKB-KW"/>
</dbReference>
<dbReference type="EMBL" id="KY684108">
    <property type="protein sequence ID" value="ARF11555.1"/>
    <property type="molecule type" value="Genomic_DNA"/>
</dbReference>
<protein>
    <recommendedName>
        <fullName evidence="4">E1 ubiquitin-activating enzyme</fullName>
        <ecNumber evidence="4">6.2.1.45</ecNumber>
    </recommendedName>
</protein>
<evidence type="ECO:0000256" key="5">
    <source>
        <dbReference type="ARBA" id="ARBA00022598"/>
    </source>
</evidence>
<evidence type="ECO:0000256" key="8">
    <source>
        <dbReference type="ARBA" id="ARBA00022840"/>
    </source>
</evidence>
<keyword evidence="6" id="KW-0547">Nucleotide-binding</keyword>
<dbReference type="PANTHER" id="PTHR10953:SF102">
    <property type="entry name" value="ADENYLYLTRANSFERASE AND SULFURTRANSFERASE MOCS3"/>
    <property type="match status" value="1"/>
</dbReference>
<evidence type="ECO:0000256" key="6">
    <source>
        <dbReference type="ARBA" id="ARBA00022741"/>
    </source>
</evidence>
<proteinExistence type="inferred from homology"/>
<dbReference type="Pfam" id="PF10585">
    <property type="entry name" value="UBA_E1_SCCH"/>
    <property type="match status" value="1"/>
</dbReference>
<evidence type="ECO:0000256" key="1">
    <source>
        <dbReference type="ARBA" id="ARBA00000488"/>
    </source>
</evidence>
<sequence>MDPHIDEGLYSRQLYAVGFDAMKRMANSSILICGMNGLGVEIAKNVILQGFKKVSLYDSEKVTNLDLSTNYYASHEDIGKNRAQVCQSKLAELNNYVSVDIINSLTTSTITDYQVIVLVDFDLNEQLKINEMIHDRVHFITVSTKGLVGQIFCDFGNEFTITDPDGEQPSTSIIEHIILNNDELLVTTVESNPHSLTNGDYVKFNDVKGMNELNNLGPQPITYVDKYNFKIKISGLKLNKYEGGGQVTCVKMPKKVNFKLLKDSIESPEFIITDFSDFDKPAKFHAMFRSLDSLGQHHSLDDFTKKVKSYRDVEDKLIEKFYHTCQGKIVPMNSVIGGITAQEVAKACSGKFTPIYQYLYYDALDCVSENYKDIKTHVIGTRYDAQIKVFGEELQHKLKHMKYFIVGSGAIGCELLKNFAMMGIGHLVVTDMDTIERSNLNRQFLFRNKDIGSSKSKAASHAISQMNPNIKVEPHFNRVGLESENVYDMKFFESLDGVANALDNIDARKYMDGRCVLFKKSLLESGTLGTKGNVQVIVPHLTESYSSSSDPAETSIPICTIKTFPNEISHCIAWSRELFEDLFVQKPKNLIEYINNTKKVSDMPPSDVLTFSENIKFIYKYIPESFDDCIKFAYEMWHQYYVKEIAQLLYKFPSDATTTSGTPFWSGAKKCPHTINFDVNDDLHVNYVIAMANIWANIFHIKNNTDNIAIGQNQRFSYDHNTIKNVIKQLTPPKVTIDENVKISANDEEEKKRQAEESAKPIDISELIKSLPPTTIIKKLHINPQEFEKDDDRNHHIDFMAHASNMRASNYDIKIANRHTIKGIAGKIIPALATTTAVVAGLVSLELYKLAQGFNKIENYRNSFLNLALPYIGFSEPIKVTSHKVGSKEYTMWDTFIIQGEMTLKQLIESFNKLYDIDIDTITYGNFMLFSPFINQKKIQVRMNMNIKDIIETELTIKLKNSSINLQICANIDDEEDDTELPEVLYML</sequence>
<dbReference type="GO" id="GO:0016925">
    <property type="term" value="P:protein sumoylation"/>
    <property type="evidence" value="ECO:0007669"/>
    <property type="project" value="TreeGrafter"/>
</dbReference>
<dbReference type="Gene3D" id="3.40.50.720">
    <property type="entry name" value="NAD(P)-binding Rossmann-like Domain"/>
    <property type="match status" value="1"/>
</dbReference>
<comment type="similarity">
    <text evidence="3">Belongs to the ubiquitin-activating E1 family.</text>
</comment>
<dbReference type="PANTHER" id="PTHR10953">
    <property type="entry name" value="UBIQUITIN-ACTIVATING ENZYME E1"/>
    <property type="match status" value="1"/>
</dbReference>
<dbReference type="InterPro" id="IPR018074">
    <property type="entry name" value="UBQ-activ_enz_E1_CS"/>
</dbReference>
<dbReference type="InterPro" id="IPR033127">
    <property type="entry name" value="UBQ-activ_enz_E1_Cys_AS"/>
</dbReference>
<evidence type="ECO:0000256" key="2">
    <source>
        <dbReference type="ARBA" id="ARBA00004906"/>
    </source>
</evidence>
<comment type="catalytic activity">
    <reaction evidence="1">
        <text>ATP + ubiquitin + [E1 ubiquitin-activating enzyme]-L-cysteine = AMP + diphosphate + S-ubiquitinyl-[E1 ubiquitin-activating enzyme]-L-cysteine.</text>
        <dbReference type="EC" id="6.2.1.45"/>
    </reaction>
</comment>
<evidence type="ECO:0000259" key="9">
    <source>
        <dbReference type="SMART" id="SM00985"/>
    </source>
</evidence>
<dbReference type="InterPro" id="IPR000594">
    <property type="entry name" value="ThiF_NAD_FAD-bd"/>
</dbReference>
<keyword evidence="5" id="KW-0436">Ligase</keyword>
<organism evidence="10">
    <name type="scientific">Klosneuvirus KNV1</name>
    <dbReference type="NCBI Taxonomy" id="1977640"/>
    <lineage>
        <taxon>Viruses</taxon>
        <taxon>Varidnaviria</taxon>
        <taxon>Bamfordvirae</taxon>
        <taxon>Nucleocytoviricota</taxon>
        <taxon>Megaviricetes</taxon>
        <taxon>Imitervirales</taxon>
        <taxon>Mimiviridae</taxon>
        <taxon>Klosneuvirinae</taxon>
        <taxon>Klosneuvirus</taxon>
    </lineage>
</organism>
<dbReference type="FunFam" id="3.50.50.80:FF:000001">
    <property type="entry name" value="ubiquitin-like modifier-activating enzyme 1"/>
    <property type="match status" value="1"/>
</dbReference>
<dbReference type="InterPro" id="IPR045886">
    <property type="entry name" value="ThiF/MoeB/HesA"/>
</dbReference>
<dbReference type="InterPro" id="IPR038252">
    <property type="entry name" value="UBA_E1_C_sf"/>
</dbReference>
<dbReference type="FunFam" id="3.50.50.80:FF:000002">
    <property type="entry name" value="SUMO-activating enzyme subunit 2"/>
    <property type="match status" value="1"/>
</dbReference>
<dbReference type="PRINTS" id="PR01849">
    <property type="entry name" value="UBIQUITINACT"/>
</dbReference>
<dbReference type="EC" id="6.2.1.45" evidence="4"/>
<dbReference type="InterPro" id="IPR000011">
    <property type="entry name" value="UBQ/SUMO-activ_enz_E1-like"/>
</dbReference>
<evidence type="ECO:0000313" key="10">
    <source>
        <dbReference type="EMBL" id="ARF11555.1"/>
    </source>
</evidence>
<dbReference type="Pfam" id="PF09358">
    <property type="entry name" value="E1_UFD"/>
    <property type="match status" value="1"/>
</dbReference>
<reference evidence="10" key="1">
    <citation type="journal article" date="2017" name="Science">
        <title>Giant viruses with an expanded complement of translation system components.</title>
        <authorList>
            <person name="Schulz F."/>
            <person name="Yutin N."/>
            <person name="Ivanova N.N."/>
            <person name="Ortega D.R."/>
            <person name="Lee T.K."/>
            <person name="Vierheilig J."/>
            <person name="Daims H."/>
            <person name="Horn M."/>
            <person name="Wagner M."/>
            <person name="Jensen G.J."/>
            <person name="Kyrpides N.C."/>
            <person name="Koonin E.V."/>
            <person name="Woyke T."/>
        </authorList>
    </citation>
    <scope>NUCLEOTIDE SEQUENCE</scope>
    <source>
        <strain evidence="10">KNV1</strain>
    </source>
</reference>
<dbReference type="InterPro" id="IPR035985">
    <property type="entry name" value="Ubiquitin-activating_enz"/>
</dbReference>
<evidence type="ECO:0000256" key="7">
    <source>
        <dbReference type="ARBA" id="ARBA00022786"/>
    </source>
</evidence>
<dbReference type="Gene3D" id="3.50.50.80">
    <property type="entry name" value="Ubiquitin-activating enzyme E1, inactive adenylation domain, subdomain 1"/>
    <property type="match status" value="1"/>
</dbReference>
<keyword evidence="8" id="KW-0067">ATP-binding</keyword>
<dbReference type="Gene3D" id="1.10.10.2660">
    <property type="entry name" value="Ubiquitin-activating enzyme E1, SCCH domain"/>
    <property type="match status" value="1"/>
</dbReference>
<dbReference type="Pfam" id="PF00899">
    <property type="entry name" value="ThiF"/>
    <property type="match status" value="2"/>
</dbReference>
<dbReference type="PROSITE" id="PS00536">
    <property type="entry name" value="UBIQUITIN_ACTIVAT_1"/>
    <property type="match status" value="1"/>
</dbReference>
<dbReference type="GO" id="GO:0004839">
    <property type="term" value="F:ubiquitin activating enzyme activity"/>
    <property type="evidence" value="ECO:0007669"/>
    <property type="project" value="UniProtKB-EC"/>
</dbReference>
<accession>A0A1V0SIK8</accession>
<dbReference type="InterPro" id="IPR042302">
    <property type="entry name" value="E1_FCCH_sf"/>
</dbReference>
<keyword evidence="7" id="KW-0833">Ubl conjugation pathway</keyword>
<feature type="domain" description="Ubiquitin-activating enzyme E1 C-terminal" evidence="9">
    <location>
        <begin position="860"/>
        <end position="984"/>
    </location>
</feature>
<dbReference type="FunFam" id="3.40.50.720:FF:000015">
    <property type="entry name" value="Ubiquitin-activating enzyme E1 1"/>
    <property type="match status" value="1"/>
</dbReference>
<dbReference type="SMART" id="SM00985">
    <property type="entry name" value="UBA_e1_C"/>
    <property type="match status" value="1"/>
</dbReference>
<dbReference type="PROSITE" id="PS00865">
    <property type="entry name" value="UBIQUITIN_ACTIVAT_2"/>
    <property type="match status" value="1"/>
</dbReference>
<dbReference type="InterPro" id="IPR042063">
    <property type="entry name" value="Ubi_acti_E1_SCCH"/>
</dbReference>